<keyword evidence="8" id="KW-1185">Reference proteome</keyword>
<dbReference type="Gene3D" id="3.40.190.10">
    <property type="entry name" value="Periplasmic binding protein-like II"/>
    <property type="match status" value="2"/>
</dbReference>
<proteinExistence type="inferred from homology"/>
<organism evidence="7 8">
    <name type="scientific">Tistrella mobilis (strain KA081020-065)</name>
    <dbReference type="NCBI Taxonomy" id="1110502"/>
    <lineage>
        <taxon>Bacteria</taxon>
        <taxon>Pseudomonadati</taxon>
        <taxon>Pseudomonadota</taxon>
        <taxon>Alphaproteobacteria</taxon>
        <taxon>Geminicoccales</taxon>
        <taxon>Geminicoccaceae</taxon>
        <taxon>Tistrella</taxon>
    </lineage>
</organism>
<protein>
    <submittedName>
        <fullName evidence="7">NLPA lipoprotein</fullName>
    </submittedName>
</protein>
<reference evidence="7 8" key="1">
    <citation type="journal article" date="2012" name="J. Am. Chem. Soc.">
        <title>Bacterial biosynthesis and maturation of the didemnin anti-cancer agents.</title>
        <authorList>
            <person name="Xu Y."/>
            <person name="Kersten R.D."/>
            <person name="Nam S.J."/>
            <person name="Lu L."/>
            <person name="Al-Suwailem A.M."/>
            <person name="Zheng H."/>
            <person name="Fenical W."/>
            <person name="Dorrestein P.C."/>
            <person name="Moore B.S."/>
            <person name="Qian P.Y."/>
        </authorList>
    </citation>
    <scope>NUCLEOTIDE SEQUENCE [LARGE SCALE GENOMIC DNA]</scope>
    <source>
        <strain evidence="7 8">KA081020-065</strain>
    </source>
</reference>
<dbReference type="KEGG" id="tmo:TMO_1766"/>
<dbReference type="PANTHER" id="PTHR30429">
    <property type="entry name" value="D-METHIONINE-BINDING LIPOPROTEIN METQ"/>
    <property type="match status" value="1"/>
</dbReference>
<keyword evidence="6 7" id="KW-0449">Lipoprotein</keyword>
<accession>I3TLG7</accession>
<evidence type="ECO:0000256" key="4">
    <source>
        <dbReference type="ARBA" id="ARBA00023136"/>
    </source>
</evidence>
<dbReference type="SUPFAM" id="SSF53850">
    <property type="entry name" value="Periplasmic binding protein-like II"/>
    <property type="match status" value="1"/>
</dbReference>
<gene>
    <name evidence="7" type="primary">plpC</name>
    <name evidence="7" type="ordered locus">TMO_1766</name>
</gene>
<evidence type="ECO:0000256" key="2">
    <source>
        <dbReference type="ARBA" id="ARBA00008973"/>
    </source>
</evidence>
<comment type="similarity">
    <text evidence="2">Belongs to the NlpA lipoprotein family.</text>
</comment>
<dbReference type="STRING" id="1110502.TMO_1766"/>
<dbReference type="InterPro" id="IPR004872">
    <property type="entry name" value="Lipoprotein_NlpA"/>
</dbReference>
<dbReference type="EMBL" id="CP003236">
    <property type="protein sequence ID" value="AFK53605.1"/>
    <property type="molecule type" value="Genomic_DNA"/>
</dbReference>
<keyword evidence="4" id="KW-0472">Membrane</keyword>
<dbReference type="PATRIC" id="fig|1110502.3.peg.1818"/>
<evidence type="ECO:0000256" key="5">
    <source>
        <dbReference type="ARBA" id="ARBA00023139"/>
    </source>
</evidence>
<dbReference type="AlphaFoldDB" id="I3TLG7"/>
<evidence type="ECO:0000256" key="3">
    <source>
        <dbReference type="ARBA" id="ARBA00022729"/>
    </source>
</evidence>
<dbReference type="eggNOG" id="COG1464">
    <property type="taxonomic scope" value="Bacteria"/>
</dbReference>
<dbReference type="HOGENOM" id="CLU_067080_3_0_5"/>
<dbReference type="GO" id="GO:0016020">
    <property type="term" value="C:membrane"/>
    <property type="evidence" value="ECO:0007669"/>
    <property type="project" value="UniProtKB-SubCell"/>
</dbReference>
<evidence type="ECO:0000313" key="7">
    <source>
        <dbReference type="EMBL" id="AFK53605.1"/>
    </source>
</evidence>
<dbReference type="Proteomes" id="UP000005258">
    <property type="component" value="Chromosome"/>
</dbReference>
<evidence type="ECO:0000256" key="1">
    <source>
        <dbReference type="ARBA" id="ARBA00004635"/>
    </source>
</evidence>
<evidence type="ECO:0000256" key="6">
    <source>
        <dbReference type="ARBA" id="ARBA00023288"/>
    </source>
</evidence>
<dbReference type="PANTHER" id="PTHR30429:SF1">
    <property type="entry name" value="D-METHIONINE-BINDING LIPOPROTEIN METQ-RELATED"/>
    <property type="match status" value="1"/>
</dbReference>
<keyword evidence="5" id="KW-0564">Palmitate</keyword>
<evidence type="ECO:0000313" key="8">
    <source>
        <dbReference type="Proteomes" id="UP000005258"/>
    </source>
</evidence>
<sequence>MKVEIVEFTEWTVINAALQSGDIDANNFQHIPYLNAQISARGYDIVPLQPSIVVPMGIYAGRAKDLDTLPDGATIGIPNDPTNSARALKLLELAGLIRLKPDIDQDAASPLDIADNPRHLRFSEIDAAQLPRTLPDIDLGVITLNYAVLAGLDPKAALKLEDETSHWTLVWAARRDRAQDARLVRFIEIYRSAPVRDFVLERFKGSILPTW</sequence>
<keyword evidence="3" id="KW-0732">Signal</keyword>
<comment type="subcellular location">
    <subcellularLocation>
        <location evidence="1">Membrane</location>
        <topology evidence="1">Lipid-anchor</topology>
    </subcellularLocation>
</comment>
<dbReference type="Pfam" id="PF03180">
    <property type="entry name" value="Lipoprotein_9"/>
    <property type="match status" value="1"/>
</dbReference>
<name>I3TLG7_TISMK</name>